<feature type="domain" description="GGDEF" evidence="4">
    <location>
        <begin position="282"/>
        <end position="415"/>
    </location>
</feature>
<dbReference type="NCBIfam" id="TIGR00254">
    <property type="entry name" value="GGDEF"/>
    <property type="match status" value="1"/>
</dbReference>
<reference evidence="5 7" key="1">
    <citation type="submission" date="2016-06" db="EMBL/GenBank/DDBJ databases">
        <authorList>
            <person name="Kjaerup R.B."/>
            <person name="Dalgaard T.S."/>
            <person name="Juul-Madsen H.R."/>
        </authorList>
    </citation>
    <scope>NUCLEOTIDE SEQUENCE [LARGE SCALE GENOMIC DNA]</scope>
    <source>
        <strain evidence="5">Orrdi1</strain>
    </source>
</reference>
<evidence type="ECO:0000256" key="3">
    <source>
        <dbReference type="SAM" id="Phobius"/>
    </source>
</evidence>
<accession>A0A1C3JZP6</accession>
<dbReference type="OrthoDB" id="9813903at2"/>
<evidence type="ECO:0000256" key="1">
    <source>
        <dbReference type="ARBA" id="ARBA00012528"/>
    </source>
</evidence>
<organism evidence="5 7">
    <name type="scientific">Orrella dioscoreae</name>
    <dbReference type="NCBI Taxonomy" id="1851544"/>
    <lineage>
        <taxon>Bacteria</taxon>
        <taxon>Pseudomonadati</taxon>
        <taxon>Pseudomonadota</taxon>
        <taxon>Betaproteobacteria</taxon>
        <taxon>Burkholderiales</taxon>
        <taxon>Alcaligenaceae</taxon>
        <taxon>Orrella</taxon>
    </lineage>
</organism>
<dbReference type="InterPro" id="IPR000160">
    <property type="entry name" value="GGDEF_dom"/>
</dbReference>
<dbReference type="GO" id="GO:0043709">
    <property type="term" value="P:cell adhesion involved in single-species biofilm formation"/>
    <property type="evidence" value="ECO:0007669"/>
    <property type="project" value="TreeGrafter"/>
</dbReference>
<protein>
    <recommendedName>
        <fullName evidence="1">diguanylate cyclase</fullName>
        <ecNumber evidence="1">2.7.7.65</ecNumber>
    </recommendedName>
</protein>
<dbReference type="PANTHER" id="PTHR45138:SF9">
    <property type="entry name" value="DIGUANYLATE CYCLASE DGCM-RELATED"/>
    <property type="match status" value="1"/>
</dbReference>
<dbReference type="Proteomes" id="UP000078558">
    <property type="component" value="Chromosome I"/>
</dbReference>
<dbReference type="EC" id="2.7.7.65" evidence="1"/>
<feature type="transmembrane region" description="Helical" evidence="3">
    <location>
        <begin position="198"/>
        <end position="218"/>
    </location>
</feature>
<evidence type="ECO:0000259" key="4">
    <source>
        <dbReference type="PROSITE" id="PS50887"/>
    </source>
</evidence>
<dbReference type="STRING" id="1851544.ODI_02698"/>
<sequence length="424" mass="46929">MIPQPNPAPDQNSPALPPLRHPRWLTVVLSLLLISMAGLTVLATITLRDHARELAEPSLSSDFLVSYQIATEVNLLIDTARAVRAHDNKATELVLRLEVLASLLDPAMDAPRAQALLLEELPQARELLSSLSDLIIPWYAQMQVAFTEQTDRGVAEDILGNAGTLRSLSDRLVSLIHLEQGSMRDLNRQRLHGGFYRLEWTIAGLITGSIVLAVWLLVLNYQSRQFGSRLAHANARLESAVAQRTQELAWLANTDPLTELKNRRAFMEVGEALIMQCRRYPHPLSALLIDIDHFKSINDRYGHHLGDEAIRQVADAMTAALRETDVTGRLGGEEFAVLMPHTDLAAALQAAERVRHAVAQLRIPTPSSTPITLTISIGVAGYEHGMSLDILVMHADLALYRAKHDGRDRIRTYGADIMTSYEAS</sequence>
<evidence type="ECO:0000313" key="5">
    <source>
        <dbReference type="EMBL" id="SBT24628.1"/>
    </source>
</evidence>
<keyword evidence="7" id="KW-1185">Reference proteome</keyword>
<dbReference type="FunFam" id="3.30.70.270:FF:000001">
    <property type="entry name" value="Diguanylate cyclase domain protein"/>
    <property type="match status" value="1"/>
</dbReference>
<dbReference type="AlphaFoldDB" id="A0A1C3JZP6"/>
<dbReference type="EMBL" id="FLRC01000011">
    <property type="protein sequence ID" value="SBT24628.1"/>
    <property type="molecule type" value="Genomic_DNA"/>
</dbReference>
<dbReference type="GO" id="GO:0052621">
    <property type="term" value="F:diguanylate cyclase activity"/>
    <property type="evidence" value="ECO:0007669"/>
    <property type="project" value="UniProtKB-EC"/>
</dbReference>
<evidence type="ECO:0000313" key="6">
    <source>
        <dbReference type="EMBL" id="SOE50291.1"/>
    </source>
</evidence>
<gene>
    <name evidence="5" type="ORF">ODI_02698</name>
    <name evidence="6" type="ORF">ODI_R2625</name>
</gene>
<dbReference type="SUPFAM" id="SSF55073">
    <property type="entry name" value="Nucleotide cyclase"/>
    <property type="match status" value="1"/>
</dbReference>
<keyword evidence="3" id="KW-0472">Membrane</keyword>
<dbReference type="Pfam" id="PF00990">
    <property type="entry name" value="GGDEF"/>
    <property type="match status" value="1"/>
</dbReference>
<dbReference type="InterPro" id="IPR029787">
    <property type="entry name" value="Nucleotide_cyclase"/>
</dbReference>
<name>A0A1C3JZP6_9BURK</name>
<dbReference type="EMBL" id="LT907988">
    <property type="protein sequence ID" value="SOE50291.1"/>
    <property type="molecule type" value="Genomic_DNA"/>
</dbReference>
<dbReference type="GO" id="GO:1902201">
    <property type="term" value="P:negative regulation of bacterial-type flagellum-dependent cell motility"/>
    <property type="evidence" value="ECO:0007669"/>
    <property type="project" value="TreeGrafter"/>
</dbReference>
<dbReference type="GO" id="GO:0005886">
    <property type="term" value="C:plasma membrane"/>
    <property type="evidence" value="ECO:0007669"/>
    <property type="project" value="TreeGrafter"/>
</dbReference>
<dbReference type="PROSITE" id="PS50887">
    <property type="entry name" value="GGDEF"/>
    <property type="match status" value="1"/>
</dbReference>
<dbReference type="CDD" id="cd01949">
    <property type="entry name" value="GGDEF"/>
    <property type="match status" value="1"/>
</dbReference>
<dbReference type="InterPro" id="IPR050469">
    <property type="entry name" value="Diguanylate_Cyclase"/>
</dbReference>
<dbReference type="Gene3D" id="3.30.70.270">
    <property type="match status" value="1"/>
</dbReference>
<reference evidence="6 7" key="2">
    <citation type="submission" date="2017-08" db="EMBL/GenBank/DDBJ databases">
        <authorList>
            <person name="de Groot N.N."/>
        </authorList>
    </citation>
    <scope>NUCLEOTIDE SEQUENCE [LARGE SCALE GENOMIC DNA]</scope>
    <source>
        <strain evidence="6">Orrdi1</strain>
    </source>
</reference>
<dbReference type="InterPro" id="IPR043128">
    <property type="entry name" value="Rev_trsase/Diguanyl_cyclase"/>
</dbReference>
<evidence type="ECO:0000256" key="2">
    <source>
        <dbReference type="ARBA" id="ARBA00034247"/>
    </source>
</evidence>
<proteinExistence type="predicted"/>
<evidence type="ECO:0000313" key="7">
    <source>
        <dbReference type="Proteomes" id="UP000078558"/>
    </source>
</evidence>
<comment type="catalytic activity">
    <reaction evidence="2">
        <text>2 GTP = 3',3'-c-di-GMP + 2 diphosphate</text>
        <dbReference type="Rhea" id="RHEA:24898"/>
        <dbReference type="ChEBI" id="CHEBI:33019"/>
        <dbReference type="ChEBI" id="CHEBI:37565"/>
        <dbReference type="ChEBI" id="CHEBI:58805"/>
        <dbReference type="EC" id="2.7.7.65"/>
    </reaction>
</comment>
<keyword evidence="3" id="KW-0812">Transmembrane</keyword>
<keyword evidence="3" id="KW-1133">Transmembrane helix</keyword>
<dbReference type="SMART" id="SM00267">
    <property type="entry name" value="GGDEF"/>
    <property type="match status" value="1"/>
</dbReference>
<dbReference type="PANTHER" id="PTHR45138">
    <property type="entry name" value="REGULATORY COMPONENTS OF SENSORY TRANSDUCTION SYSTEM"/>
    <property type="match status" value="1"/>
</dbReference>
<feature type="transmembrane region" description="Helical" evidence="3">
    <location>
        <begin position="24"/>
        <end position="47"/>
    </location>
</feature>
<dbReference type="KEGG" id="odi:ODI_R2625"/>
<dbReference type="RefSeq" id="WP_067751103.1">
    <property type="nucleotide sequence ID" value="NZ_LT907988.1"/>
</dbReference>